<keyword evidence="1" id="KW-0472">Membrane</keyword>
<keyword evidence="3" id="KW-1185">Reference proteome</keyword>
<evidence type="ECO:0000313" key="3">
    <source>
        <dbReference type="Proteomes" id="UP000796761"/>
    </source>
</evidence>
<name>A0A8K1D7K7_9PASS</name>
<dbReference type="EMBL" id="SWJQ01002484">
    <property type="protein sequence ID" value="TRZ06467.1"/>
    <property type="molecule type" value="Genomic_DNA"/>
</dbReference>
<protein>
    <submittedName>
        <fullName evidence="2">Uncharacterized protein</fullName>
    </submittedName>
</protein>
<accession>A0A8K1D7K7</accession>
<dbReference type="Proteomes" id="UP000796761">
    <property type="component" value="Unassembled WGS sequence"/>
</dbReference>
<reference evidence="2" key="1">
    <citation type="submission" date="2019-04" db="EMBL/GenBank/DDBJ databases">
        <title>Genome assembly of Zosterops borbonicus 15179.</title>
        <authorList>
            <person name="Leroy T."/>
            <person name="Anselmetti Y."/>
            <person name="Tilak M.-K."/>
            <person name="Nabholz B."/>
        </authorList>
    </citation>
    <scope>NUCLEOTIDE SEQUENCE</scope>
    <source>
        <strain evidence="2">HGM_15179</strain>
        <tissue evidence="2">Muscle</tissue>
    </source>
</reference>
<dbReference type="AlphaFoldDB" id="A0A8K1D7K7"/>
<keyword evidence="1" id="KW-0812">Transmembrane</keyword>
<feature type="transmembrane region" description="Helical" evidence="1">
    <location>
        <begin position="12"/>
        <end position="31"/>
    </location>
</feature>
<sequence length="95" mass="10983">GNAGTSSRRVRTAFVWMSFISAHEMILFSLFDGNIWCLLGQNNNLIILRAHEMILFSLFDGNIWCLLGQNNNLIILRDKNWLSTRILHTEPSIYD</sequence>
<gene>
    <name evidence="2" type="ORF">HGM15179_020640</name>
</gene>
<evidence type="ECO:0000313" key="2">
    <source>
        <dbReference type="EMBL" id="TRZ06467.1"/>
    </source>
</evidence>
<proteinExistence type="predicted"/>
<evidence type="ECO:0000256" key="1">
    <source>
        <dbReference type="SAM" id="Phobius"/>
    </source>
</evidence>
<comment type="caution">
    <text evidence="2">The sequence shown here is derived from an EMBL/GenBank/DDBJ whole genome shotgun (WGS) entry which is preliminary data.</text>
</comment>
<organism evidence="2 3">
    <name type="scientific">Zosterops borbonicus</name>
    <dbReference type="NCBI Taxonomy" id="364589"/>
    <lineage>
        <taxon>Eukaryota</taxon>
        <taxon>Metazoa</taxon>
        <taxon>Chordata</taxon>
        <taxon>Craniata</taxon>
        <taxon>Vertebrata</taxon>
        <taxon>Euteleostomi</taxon>
        <taxon>Archelosauria</taxon>
        <taxon>Archosauria</taxon>
        <taxon>Dinosauria</taxon>
        <taxon>Saurischia</taxon>
        <taxon>Theropoda</taxon>
        <taxon>Coelurosauria</taxon>
        <taxon>Aves</taxon>
        <taxon>Neognathae</taxon>
        <taxon>Neoaves</taxon>
        <taxon>Telluraves</taxon>
        <taxon>Australaves</taxon>
        <taxon>Passeriformes</taxon>
        <taxon>Sylvioidea</taxon>
        <taxon>Zosteropidae</taxon>
        <taxon>Zosterops</taxon>
    </lineage>
</organism>
<keyword evidence="1" id="KW-1133">Transmembrane helix</keyword>
<feature type="transmembrane region" description="Helical" evidence="1">
    <location>
        <begin position="46"/>
        <end position="67"/>
    </location>
</feature>
<feature type="non-terminal residue" evidence="2">
    <location>
        <position position="1"/>
    </location>
</feature>